<organism evidence="1 2">
    <name type="scientific">Rhizobium rosettiformans</name>
    <dbReference type="NCBI Taxonomy" id="1368430"/>
    <lineage>
        <taxon>Bacteria</taxon>
        <taxon>Pseudomonadati</taxon>
        <taxon>Pseudomonadota</taxon>
        <taxon>Alphaproteobacteria</taxon>
        <taxon>Hyphomicrobiales</taxon>
        <taxon>Rhizobiaceae</taxon>
        <taxon>Rhizobium/Agrobacterium group</taxon>
        <taxon>Rhizobium</taxon>
    </lineage>
</organism>
<evidence type="ECO:0000313" key="1">
    <source>
        <dbReference type="EMBL" id="QRF54459.1"/>
    </source>
</evidence>
<dbReference type="Proteomes" id="UP000596351">
    <property type="component" value="Plasmid p1"/>
</dbReference>
<protein>
    <submittedName>
        <fullName evidence="1">Uncharacterized protein</fullName>
    </submittedName>
</protein>
<gene>
    <name evidence="1" type="ORF">D4A92_23420</name>
</gene>
<keyword evidence="2" id="KW-1185">Reference proteome</keyword>
<proteinExistence type="predicted"/>
<sequence>MTKPLCDAARDCLPCPVALPRIYPSQGSCLIVGHIIQDLFDMVGNTAEDHGAIVLVEAERCRHGTDNCIYHGGGQMPITATAWAISSKAPNCRATEAAKRNGDIELKTLSRVILHDSACLQWRENGICSYYVLKSVEVKSDGGQALKRKGVVPAC</sequence>
<evidence type="ECO:0000313" key="2">
    <source>
        <dbReference type="Proteomes" id="UP000596351"/>
    </source>
</evidence>
<geneLocation type="plasmid" evidence="1 2">
    <name>p1</name>
</geneLocation>
<accession>A0ABX7F1X8</accession>
<reference evidence="1 2" key="1">
    <citation type="submission" date="2018-09" db="EMBL/GenBank/DDBJ databases">
        <title>Rhizobium sp. MAE2-X.</title>
        <authorList>
            <person name="Lee Y."/>
            <person name="Jeon C.O."/>
        </authorList>
    </citation>
    <scope>NUCLEOTIDE SEQUENCE [LARGE SCALE GENOMIC DNA]</scope>
    <source>
        <strain evidence="1 2">MAE2-X</strain>
        <plasmid evidence="1 2">p1</plasmid>
    </source>
</reference>
<name>A0ABX7F1X8_9HYPH</name>
<keyword evidence="1" id="KW-0614">Plasmid</keyword>
<dbReference type="EMBL" id="CP032406">
    <property type="protein sequence ID" value="QRF54459.1"/>
    <property type="molecule type" value="Genomic_DNA"/>
</dbReference>